<dbReference type="Pfam" id="PF02777">
    <property type="entry name" value="Sod_Fe_C"/>
    <property type="match status" value="1"/>
</dbReference>
<dbReference type="PANTHER" id="PTHR43595:SF2">
    <property type="entry name" value="SMALL RIBOSOMAL SUBUNIT PROTEIN MS42"/>
    <property type="match status" value="1"/>
</dbReference>
<dbReference type="GO" id="GO:0004784">
    <property type="term" value="F:superoxide dismutase activity"/>
    <property type="evidence" value="ECO:0007669"/>
    <property type="project" value="InterPro"/>
</dbReference>
<dbReference type="SUPFAM" id="SSF54719">
    <property type="entry name" value="Fe,Mn superoxide dismutase (SOD), C-terminal domain"/>
    <property type="match status" value="1"/>
</dbReference>
<accession>A0A4P9ZAQ2</accession>
<protein>
    <recommendedName>
        <fullName evidence="2">Manganese/iron superoxide dismutase C-terminal domain-containing protein</fullName>
    </recommendedName>
</protein>
<evidence type="ECO:0000259" key="2">
    <source>
        <dbReference type="Pfam" id="PF02777"/>
    </source>
</evidence>
<evidence type="ECO:0000313" key="4">
    <source>
        <dbReference type="Proteomes" id="UP000268321"/>
    </source>
</evidence>
<dbReference type="InterPro" id="IPR019832">
    <property type="entry name" value="Mn/Fe_SOD_C"/>
</dbReference>
<organism evidence="3 4">
    <name type="scientific">Metschnikowia bicuspidata</name>
    <dbReference type="NCBI Taxonomy" id="27322"/>
    <lineage>
        <taxon>Eukaryota</taxon>
        <taxon>Fungi</taxon>
        <taxon>Dikarya</taxon>
        <taxon>Ascomycota</taxon>
        <taxon>Saccharomycotina</taxon>
        <taxon>Pichiomycetes</taxon>
        <taxon>Metschnikowiaceae</taxon>
        <taxon>Metschnikowia</taxon>
    </lineage>
</organism>
<dbReference type="InterPro" id="IPR036324">
    <property type="entry name" value="Mn/Fe_SOD_N_sf"/>
</dbReference>
<dbReference type="EMBL" id="ML004472">
    <property type="protein sequence ID" value="RKP29887.1"/>
    <property type="molecule type" value="Genomic_DNA"/>
</dbReference>
<sequence length="254" mass="28835">MRSTRPHPRVFLRALHRIPALKNDASFARNGISGLYSGQGYNSAWTEYQTYLTTSLTMKTAGTKFETRTPLQIVLLTCKNGLEQSVFHYALQAHNNHLFFEQLTERDAAAATVPSRFLLEQLAHQDIQGLQGLKDRLIEASRNVTGQGWVFLVERGDKSVDVLASNNDGTPYYFGRTLSLDVNGGVCEDTYRQYETIKLRAADHELDFTLPLVAISLWDVSYMADYGMNGRLEYLQNVVDCISWDVVNLRRFQI</sequence>
<dbReference type="PANTHER" id="PTHR43595">
    <property type="entry name" value="37S RIBOSOMAL PROTEIN S26, MITOCHONDRIAL"/>
    <property type="match status" value="1"/>
</dbReference>
<dbReference type="OrthoDB" id="275227at2759"/>
<reference evidence="4" key="1">
    <citation type="journal article" date="2018" name="Nat. Microbiol.">
        <title>Leveraging single-cell genomics to expand the fungal tree of life.</title>
        <authorList>
            <person name="Ahrendt S.R."/>
            <person name="Quandt C.A."/>
            <person name="Ciobanu D."/>
            <person name="Clum A."/>
            <person name="Salamov A."/>
            <person name="Andreopoulos B."/>
            <person name="Cheng J.F."/>
            <person name="Woyke T."/>
            <person name="Pelin A."/>
            <person name="Henrissat B."/>
            <person name="Reynolds N.K."/>
            <person name="Benny G.L."/>
            <person name="Smith M.E."/>
            <person name="James T.Y."/>
            <person name="Grigoriev I.V."/>
        </authorList>
    </citation>
    <scope>NUCLEOTIDE SEQUENCE [LARGE SCALE GENOMIC DNA]</scope>
    <source>
        <strain evidence="4">Baker2002</strain>
    </source>
</reference>
<dbReference type="AlphaFoldDB" id="A0A4P9ZAQ2"/>
<name>A0A4P9ZAQ2_9ASCO</name>
<dbReference type="InterPro" id="IPR036314">
    <property type="entry name" value="SOD_C_sf"/>
</dbReference>
<dbReference type="GO" id="GO:0046872">
    <property type="term" value="F:metal ion binding"/>
    <property type="evidence" value="ECO:0007669"/>
    <property type="project" value="InterPro"/>
</dbReference>
<keyword evidence="4" id="KW-1185">Reference proteome</keyword>
<comment type="function">
    <text evidence="1">Component of the mitochondrial ribosome (mitoribosome), a dedicated translation machinery responsible for the synthesis of mitochondrial genome-encoded proteins, including at least some of the essential transmembrane subunits of the mitochondrial respiratory chain. The mitoribosomes are attached to the mitochondrial inner membrane and translation products are cotranslationally integrated into the membrane.</text>
</comment>
<gene>
    <name evidence="3" type="ORF">METBISCDRAFT_17642</name>
</gene>
<evidence type="ECO:0000256" key="1">
    <source>
        <dbReference type="ARBA" id="ARBA00037226"/>
    </source>
</evidence>
<proteinExistence type="predicted"/>
<dbReference type="GO" id="GO:0005737">
    <property type="term" value="C:cytoplasm"/>
    <property type="evidence" value="ECO:0007669"/>
    <property type="project" value="TreeGrafter"/>
</dbReference>
<dbReference type="Gene3D" id="3.55.40.20">
    <property type="entry name" value="Iron/manganese superoxide dismutase, C-terminal domain"/>
    <property type="match status" value="1"/>
</dbReference>
<dbReference type="SUPFAM" id="SSF46609">
    <property type="entry name" value="Fe,Mn superoxide dismutase (SOD), N-terminal domain"/>
    <property type="match status" value="1"/>
</dbReference>
<feature type="domain" description="Manganese/iron superoxide dismutase C-terminal" evidence="2">
    <location>
        <begin position="192"/>
        <end position="248"/>
    </location>
</feature>
<dbReference type="Proteomes" id="UP000268321">
    <property type="component" value="Unassembled WGS sequence"/>
</dbReference>
<evidence type="ECO:0000313" key="3">
    <source>
        <dbReference type="EMBL" id="RKP29887.1"/>
    </source>
</evidence>